<dbReference type="Proteomes" id="UP000054538">
    <property type="component" value="Unassembled WGS sequence"/>
</dbReference>
<gene>
    <name evidence="1" type="ORF">PAXRUDRAFT_22018</name>
</gene>
<accession>A0A0D0CA30</accession>
<dbReference type="HOGENOM" id="CLU_2740809_0_0_1"/>
<keyword evidence="2" id="KW-1185">Reference proteome</keyword>
<reference evidence="2" key="2">
    <citation type="submission" date="2015-01" db="EMBL/GenBank/DDBJ databases">
        <title>Evolutionary Origins and Diversification of the Mycorrhizal Mutualists.</title>
        <authorList>
            <consortium name="DOE Joint Genome Institute"/>
            <consortium name="Mycorrhizal Genomics Consortium"/>
            <person name="Kohler A."/>
            <person name="Kuo A."/>
            <person name="Nagy L.G."/>
            <person name="Floudas D."/>
            <person name="Copeland A."/>
            <person name="Barry K.W."/>
            <person name="Cichocki N."/>
            <person name="Veneault-Fourrey C."/>
            <person name="LaButti K."/>
            <person name="Lindquist E.A."/>
            <person name="Lipzen A."/>
            <person name="Lundell T."/>
            <person name="Morin E."/>
            <person name="Murat C."/>
            <person name="Riley R."/>
            <person name="Ohm R."/>
            <person name="Sun H."/>
            <person name="Tunlid A."/>
            <person name="Henrissat B."/>
            <person name="Grigoriev I.V."/>
            <person name="Hibbett D.S."/>
            <person name="Martin F."/>
        </authorList>
    </citation>
    <scope>NUCLEOTIDE SEQUENCE [LARGE SCALE GENOMIC DNA]</scope>
    <source>
        <strain evidence="2">Ve08.2h10</strain>
    </source>
</reference>
<reference evidence="1 2" key="1">
    <citation type="submission" date="2014-04" db="EMBL/GenBank/DDBJ databases">
        <authorList>
            <consortium name="DOE Joint Genome Institute"/>
            <person name="Kuo A."/>
            <person name="Kohler A."/>
            <person name="Jargeat P."/>
            <person name="Nagy L.G."/>
            <person name="Floudas D."/>
            <person name="Copeland A."/>
            <person name="Barry K.W."/>
            <person name="Cichocki N."/>
            <person name="Veneault-Fourrey C."/>
            <person name="LaButti K."/>
            <person name="Lindquist E.A."/>
            <person name="Lipzen A."/>
            <person name="Lundell T."/>
            <person name="Morin E."/>
            <person name="Murat C."/>
            <person name="Sun H."/>
            <person name="Tunlid A."/>
            <person name="Henrissat B."/>
            <person name="Grigoriev I.V."/>
            <person name="Hibbett D.S."/>
            <person name="Martin F."/>
            <person name="Nordberg H.P."/>
            <person name="Cantor M.N."/>
            <person name="Hua S.X."/>
        </authorList>
    </citation>
    <scope>NUCLEOTIDE SEQUENCE [LARGE SCALE GENOMIC DNA]</scope>
    <source>
        <strain evidence="1 2">Ve08.2h10</strain>
    </source>
</reference>
<protein>
    <submittedName>
        <fullName evidence="1">Uncharacterized protein</fullName>
    </submittedName>
</protein>
<evidence type="ECO:0000313" key="2">
    <source>
        <dbReference type="Proteomes" id="UP000054538"/>
    </source>
</evidence>
<dbReference type="OrthoDB" id="2689747at2759"/>
<name>A0A0D0CA30_9AGAM</name>
<dbReference type="AlphaFoldDB" id="A0A0D0CA30"/>
<organism evidence="1 2">
    <name type="scientific">Paxillus rubicundulus Ve08.2h10</name>
    <dbReference type="NCBI Taxonomy" id="930991"/>
    <lineage>
        <taxon>Eukaryota</taxon>
        <taxon>Fungi</taxon>
        <taxon>Dikarya</taxon>
        <taxon>Basidiomycota</taxon>
        <taxon>Agaricomycotina</taxon>
        <taxon>Agaricomycetes</taxon>
        <taxon>Agaricomycetidae</taxon>
        <taxon>Boletales</taxon>
        <taxon>Paxilineae</taxon>
        <taxon>Paxillaceae</taxon>
        <taxon>Paxillus</taxon>
    </lineage>
</organism>
<evidence type="ECO:0000313" key="1">
    <source>
        <dbReference type="EMBL" id="KIK72413.1"/>
    </source>
</evidence>
<proteinExistence type="predicted"/>
<sequence length="71" mass="8087">MDIPSHWQLHMLDIIAGYMVNQFLETIGQPTRPTPALPDTSILLSAVFEADQIVWSMAKAYQNQRTFPIDI</sequence>
<dbReference type="EMBL" id="KN830860">
    <property type="protein sequence ID" value="KIK72413.1"/>
    <property type="molecule type" value="Genomic_DNA"/>
</dbReference>
<dbReference type="InParanoid" id="A0A0D0CA30"/>